<keyword evidence="3" id="KW-1185">Reference proteome</keyword>
<reference evidence="2 3" key="1">
    <citation type="submission" date="2021-03" db="EMBL/GenBank/DDBJ databases">
        <title>Assistant Professor.</title>
        <authorList>
            <person name="Huq M.A."/>
        </authorList>
    </citation>
    <scope>NUCLEOTIDE SEQUENCE [LARGE SCALE GENOMIC DNA]</scope>
    <source>
        <strain evidence="2 3">MAH-29</strain>
    </source>
</reference>
<evidence type="ECO:0000313" key="3">
    <source>
        <dbReference type="Proteomes" id="UP000677244"/>
    </source>
</evidence>
<protein>
    <submittedName>
        <fullName evidence="2">Helix-turn-helix domain-containing protein</fullName>
    </submittedName>
</protein>
<accession>A0ABS3YNS5</accession>
<gene>
    <name evidence="2" type="ORF">J7I42_04615</name>
</gene>
<name>A0ABS3YNS5_9BACT</name>
<dbReference type="Proteomes" id="UP000677244">
    <property type="component" value="Unassembled WGS sequence"/>
</dbReference>
<evidence type="ECO:0000259" key="1">
    <source>
        <dbReference type="Pfam" id="PF12728"/>
    </source>
</evidence>
<dbReference type="InterPro" id="IPR036388">
    <property type="entry name" value="WH-like_DNA-bd_sf"/>
</dbReference>
<dbReference type="SUPFAM" id="SSF46955">
    <property type="entry name" value="Putative DNA-binding domain"/>
    <property type="match status" value="1"/>
</dbReference>
<dbReference type="Pfam" id="PF12728">
    <property type="entry name" value="HTH_17"/>
    <property type="match status" value="1"/>
</dbReference>
<comment type="caution">
    <text evidence="2">The sequence shown here is derived from an EMBL/GenBank/DDBJ whole genome shotgun (WGS) entry which is preliminary data.</text>
</comment>
<feature type="domain" description="Helix-turn-helix" evidence="1">
    <location>
        <begin position="44"/>
        <end position="92"/>
    </location>
</feature>
<dbReference type="RefSeq" id="WP_209137596.1">
    <property type="nucleotide sequence ID" value="NZ_JAGHKO010000001.1"/>
</dbReference>
<organism evidence="2 3">
    <name type="scientific">Niastella soli</name>
    <dbReference type="NCBI Taxonomy" id="2821487"/>
    <lineage>
        <taxon>Bacteria</taxon>
        <taxon>Pseudomonadati</taxon>
        <taxon>Bacteroidota</taxon>
        <taxon>Chitinophagia</taxon>
        <taxon>Chitinophagales</taxon>
        <taxon>Chitinophagaceae</taxon>
        <taxon>Niastella</taxon>
    </lineage>
</organism>
<proteinExistence type="predicted"/>
<dbReference type="Gene3D" id="1.10.10.10">
    <property type="entry name" value="Winged helix-like DNA-binding domain superfamily/Winged helix DNA-binding domain"/>
    <property type="match status" value="1"/>
</dbReference>
<dbReference type="InterPro" id="IPR041657">
    <property type="entry name" value="HTH_17"/>
</dbReference>
<dbReference type="InterPro" id="IPR009061">
    <property type="entry name" value="DNA-bd_dom_put_sf"/>
</dbReference>
<evidence type="ECO:0000313" key="2">
    <source>
        <dbReference type="EMBL" id="MBO9199536.1"/>
    </source>
</evidence>
<dbReference type="EMBL" id="JAGHKO010000001">
    <property type="protein sequence ID" value="MBO9199536.1"/>
    <property type="molecule type" value="Genomic_DNA"/>
</dbReference>
<sequence length="107" mass="12940">MDTLFIPNENDFRRWIREAVKECLENTPIKTTPSTNKLEEEPLITRKEVAYMFRISLVTLHEWMKQGLPFHKQGGRVYFLRSEVMDYLKQKRRHPFIDPETDRVTEK</sequence>